<dbReference type="PANTHER" id="PTHR33356">
    <property type="entry name" value="TIP41-LIKE PROTEIN"/>
    <property type="match status" value="1"/>
</dbReference>
<feature type="compositionally biased region" description="Low complexity" evidence="1">
    <location>
        <begin position="125"/>
        <end position="139"/>
    </location>
</feature>
<organism evidence="2 3">
    <name type="scientific">Rosa chinensis</name>
    <name type="common">China rose</name>
    <dbReference type="NCBI Taxonomy" id="74649"/>
    <lineage>
        <taxon>Eukaryota</taxon>
        <taxon>Viridiplantae</taxon>
        <taxon>Streptophyta</taxon>
        <taxon>Embryophyta</taxon>
        <taxon>Tracheophyta</taxon>
        <taxon>Spermatophyta</taxon>
        <taxon>Magnoliopsida</taxon>
        <taxon>eudicotyledons</taxon>
        <taxon>Gunneridae</taxon>
        <taxon>Pentapetalae</taxon>
        <taxon>rosids</taxon>
        <taxon>fabids</taxon>
        <taxon>Rosales</taxon>
        <taxon>Rosaceae</taxon>
        <taxon>Rosoideae</taxon>
        <taxon>Rosoideae incertae sedis</taxon>
        <taxon>Rosa</taxon>
    </lineage>
</organism>
<dbReference type="AlphaFoldDB" id="A0A2P6QJB3"/>
<dbReference type="OMA" id="TRQMTHY"/>
<dbReference type="PANTHER" id="PTHR33356:SF16">
    <property type="entry name" value="G PATCH DOMAIN PROTEIN"/>
    <property type="match status" value="1"/>
</dbReference>
<feature type="region of interest" description="Disordered" evidence="1">
    <location>
        <begin position="337"/>
        <end position="393"/>
    </location>
</feature>
<dbReference type="Proteomes" id="UP000238479">
    <property type="component" value="Chromosome 5"/>
</dbReference>
<evidence type="ECO:0000313" key="2">
    <source>
        <dbReference type="EMBL" id="PRQ34272.1"/>
    </source>
</evidence>
<feature type="compositionally biased region" description="Polar residues" evidence="1">
    <location>
        <begin position="346"/>
        <end position="366"/>
    </location>
</feature>
<feature type="region of interest" description="Disordered" evidence="1">
    <location>
        <begin position="96"/>
        <end position="115"/>
    </location>
</feature>
<proteinExistence type="predicted"/>
<dbReference type="STRING" id="74649.A0A2P6QJB3"/>
<keyword evidence="3" id="KW-1185">Reference proteome</keyword>
<reference evidence="2 3" key="1">
    <citation type="journal article" date="2018" name="Nat. Genet.">
        <title>The Rosa genome provides new insights in the design of modern roses.</title>
        <authorList>
            <person name="Bendahmane M."/>
        </authorList>
    </citation>
    <scope>NUCLEOTIDE SEQUENCE [LARGE SCALE GENOMIC DNA]</scope>
    <source>
        <strain evidence="3">cv. Old Blush</strain>
    </source>
</reference>
<dbReference type="Gramene" id="PRQ34272">
    <property type="protein sequence ID" value="PRQ34272"/>
    <property type="gene ID" value="RchiOBHm_Chr5g0066981"/>
</dbReference>
<comment type="caution">
    <text evidence="2">The sequence shown here is derived from an EMBL/GenBank/DDBJ whole genome shotgun (WGS) entry which is preliminary data.</text>
</comment>
<evidence type="ECO:0000313" key="3">
    <source>
        <dbReference type="Proteomes" id="UP000238479"/>
    </source>
</evidence>
<dbReference type="OrthoDB" id="1709562at2759"/>
<feature type="region of interest" description="Disordered" evidence="1">
    <location>
        <begin position="122"/>
        <end position="153"/>
    </location>
</feature>
<name>A0A2P6QJB3_ROSCH</name>
<evidence type="ECO:0000256" key="1">
    <source>
        <dbReference type="SAM" id="MobiDB-lite"/>
    </source>
</evidence>
<dbReference type="EMBL" id="PDCK01000043">
    <property type="protein sequence ID" value="PRQ34272.1"/>
    <property type="molecule type" value="Genomic_DNA"/>
</dbReference>
<protein>
    <submittedName>
        <fullName evidence="2">Uncharacterized protein</fullName>
    </submittedName>
</protein>
<sequence>MMDVVDFQRGRELLFDHHHFLNEQETPSSEMKFSGGSDYKHRWGFPEGEGKGFVGSRTTEAELVSSSESTVEDDDYIAELTRQMTHYMLQDDDKHALKTSTTSSEKNEESWGCVGWPSDSTMMWSPLGSSSGSPEGPSQEPSPPVTPGKYQASEHKNPSYAAVLCKLDKLDMNKQGRPSGSTPVAEAENPKQCVAFDQSQDSKINFMQKQWQISKKQGSINNGRQPKDIAHQKFKSYDQNHKKGGSSANGGLRHPPPIANLHSNPWLNNQQGPSNMRAVFLGGSGSGSRVGTPSCGTGVFLPCVIGNTSQSPKNKRGCAPVLIPAKVVQALKVHFDRVGDQPRPNPTSFPILNDSSKGGRRTSTSANRKRHSRGAATPDMNNNEMGLPQEWTY</sequence>
<accession>A0A2P6QJB3</accession>
<gene>
    <name evidence="2" type="ORF">RchiOBHm_Chr5g0066981</name>
</gene>